<dbReference type="InterPro" id="IPR002401">
    <property type="entry name" value="Cyt_P450_E_grp-I"/>
</dbReference>
<evidence type="ECO:0000256" key="3">
    <source>
        <dbReference type="ARBA" id="ARBA00022723"/>
    </source>
</evidence>
<dbReference type="Pfam" id="PF00067">
    <property type="entry name" value="p450"/>
    <property type="match status" value="1"/>
</dbReference>
<dbReference type="InterPro" id="IPR017972">
    <property type="entry name" value="Cyt_P450_CS"/>
</dbReference>
<name>A0A6J7HSH5_9ZZZZ</name>
<protein>
    <submittedName>
        <fullName evidence="7">Unannotated protein</fullName>
    </submittedName>
</protein>
<dbReference type="InterPro" id="IPR050196">
    <property type="entry name" value="Cytochrome_P450_Monoox"/>
</dbReference>
<dbReference type="PRINTS" id="PR00463">
    <property type="entry name" value="EP450I"/>
</dbReference>
<evidence type="ECO:0000256" key="2">
    <source>
        <dbReference type="ARBA" id="ARBA00022617"/>
    </source>
</evidence>
<dbReference type="InterPro" id="IPR036396">
    <property type="entry name" value="Cyt_P450_sf"/>
</dbReference>
<dbReference type="PROSITE" id="PS00086">
    <property type="entry name" value="CYTOCHROME_P450"/>
    <property type="match status" value="1"/>
</dbReference>
<organism evidence="7">
    <name type="scientific">freshwater metagenome</name>
    <dbReference type="NCBI Taxonomy" id="449393"/>
    <lineage>
        <taxon>unclassified sequences</taxon>
        <taxon>metagenomes</taxon>
        <taxon>ecological metagenomes</taxon>
    </lineage>
</organism>
<dbReference type="PANTHER" id="PTHR24291:SF50">
    <property type="entry name" value="BIFUNCTIONAL ALBAFLAVENONE MONOOXYGENASE_TERPENE SYNTHASE"/>
    <property type="match status" value="1"/>
</dbReference>
<proteinExistence type="inferred from homology"/>
<gene>
    <name evidence="7" type="ORF">UFOPK3610_01493</name>
</gene>
<keyword evidence="2" id="KW-0349">Heme</keyword>
<dbReference type="EMBL" id="CAFBMR010000073">
    <property type="protein sequence ID" value="CAB4922462.1"/>
    <property type="molecule type" value="Genomic_DNA"/>
</dbReference>
<dbReference type="PRINTS" id="PR00385">
    <property type="entry name" value="P450"/>
</dbReference>
<sequence>MSRHIALIRRDPLTFLTDTWRTFGDVVQFPIPKPPSYLISSSEAVRAVLVTEGRNYTKATLQYRALSLVTGEGLLTAEGESWRVQRPLVQPAFHHSSVERMAAHVVSASDSLITRWGALPDGAVVDVDGEMMRMALEVVGHSLFGSDLSGDADRLAKATLEALDVVVARARVPITPPAWLPTPANRQLARAVNTLDEAVAGLIARHRDRSNDAGQTPDMLNMLLDARDDAGRELSTRQIRDQMVTFIVAGHETVASALSWAWALLAQHPEAADAIAAEANSVFGDREPLAADFVRLPWTKAVFDETLRLYPPAWLITRTSIDGATLAGREIHPNSLHIISPWIVHRHPDAWRDPGEFKPERFLEKDAPVRSAFFPFGAGVRLCIGRDFAYVEGVLALARIASRLRLSALPGQKLPRPMPLVTIRPEGGLHLRVGKR</sequence>
<dbReference type="SUPFAM" id="SSF48264">
    <property type="entry name" value="Cytochrome P450"/>
    <property type="match status" value="1"/>
</dbReference>
<keyword evidence="3" id="KW-0479">Metal-binding</keyword>
<accession>A0A6J7HSH5</accession>
<evidence type="ECO:0000256" key="4">
    <source>
        <dbReference type="ARBA" id="ARBA00023002"/>
    </source>
</evidence>
<evidence type="ECO:0000256" key="6">
    <source>
        <dbReference type="ARBA" id="ARBA00023033"/>
    </source>
</evidence>
<evidence type="ECO:0000313" key="7">
    <source>
        <dbReference type="EMBL" id="CAB4922462.1"/>
    </source>
</evidence>
<dbReference type="AlphaFoldDB" id="A0A6J7HSH5"/>
<dbReference type="GO" id="GO:0005506">
    <property type="term" value="F:iron ion binding"/>
    <property type="evidence" value="ECO:0007669"/>
    <property type="project" value="InterPro"/>
</dbReference>
<keyword evidence="4" id="KW-0560">Oxidoreductase</keyword>
<reference evidence="7" key="1">
    <citation type="submission" date="2020-05" db="EMBL/GenBank/DDBJ databases">
        <authorList>
            <person name="Chiriac C."/>
            <person name="Salcher M."/>
            <person name="Ghai R."/>
            <person name="Kavagutti S V."/>
        </authorList>
    </citation>
    <scope>NUCLEOTIDE SEQUENCE</scope>
</reference>
<dbReference type="GO" id="GO:0020037">
    <property type="term" value="F:heme binding"/>
    <property type="evidence" value="ECO:0007669"/>
    <property type="project" value="InterPro"/>
</dbReference>
<evidence type="ECO:0000256" key="5">
    <source>
        <dbReference type="ARBA" id="ARBA00023004"/>
    </source>
</evidence>
<dbReference type="Gene3D" id="1.10.630.10">
    <property type="entry name" value="Cytochrome P450"/>
    <property type="match status" value="1"/>
</dbReference>
<evidence type="ECO:0000256" key="1">
    <source>
        <dbReference type="ARBA" id="ARBA00010617"/>
    </source>
</evidence>
<dbReference type="GO" id="GO:0016705">
    <property type="term" value="F:oxidoreductase activity, acting on paired donors, with incorporation or reduction of molecular oxygen"/>
    <property type="evidence" value="ECO:0007669"/>
    <property type="project" value="InterPro"/>
</dbReference>
<keyword evidence="5" id="KW-0408">Iron</keyword>
<dbReference type="GO" id="GO:0004497">
    <property type="term" value="F:monooxygenase activity"/>
    <property type="evidence" value="ECO:0007669"/>
    <property type="project" value="UniProtKB-KW"/>
</dbReference>
<dbReference type="PANTHER" id="PTHR24291">
    <property type="entry name" value="CYTOCHROME P450 FAMILY 4"/>
    <property type="match status" value="1"/>
</dbReference>
<comment type="similarity">
    <text evidence="1">Belongs to the cytochrome P450 family.</text>
</comment>
<dbReference type="InterPro" id="IPR001128">
    <property type="entry name" value="Cyt_P450"/>
</dbReference>
<keyword evidence="6" id="KW-0503">Monooxygenase</keyword>